<reference evidence="15 16" key="1">
    <citation type="submission" date="2019-04" db="EMBL/GenBank/DDBJ databases">
        <title>Cohnella sp. nov. isolated from preserved vegetables.</title>
        <authorList>
            <person name="Lin S.-Y."/>
            <person name="Hung M.-H."/>
            <person name="Young C.-C."/>
        </authorList>
    </citation>
    <scope>NUCLEOTIDE SEQUENCE [LARGE SCALE GENOMIC DNA]</scope>
    <source>
        <strain evidence="15 16">CC-MHH1044</strain>
    </source>
</reference>
<keyword evidence="9" id="KW-0067">ATP-binding</keyword>
<dbReference type="InterPro" id="IPR005467">
    <property type="entry name" value="His_kinase_dom"/>
</dbReference>
<proteinExistence type="predicted"/>
<dbReference type="PRINTS" id="PR00344">
    <property type="entry name" value="BCTRLSENSOR"/>
</dbReference>
<keyword evidence="8 15" id="KW-0418">Kinase</keyword>
<feature type="domain" description="Histidine kinase" evidence="13">
    <location>
        <begin position="471"/>
        <end position="572"/>
    </location>
</feature>
<dbReference type="InterPro" id="IPR036890">
    <property type="entry name" value="HATPase_C_sf"/>
</dbReference>
<dbReference type="InterPro" id="IPR010559">
    <property type="entry name" value="Sig_transdc_His_kin_internal"/>
</dbReference>
<dbReference type="Proteomes" id="UP000310636">
    <property type="component" value="Unassembled WGS sequence"/>
</dbReference>
<organism evidence="15 16">
    <name type="scientific">Cohnella fermenti</name>
    <dbReference type="NCBI Taxonomy" id="2565925"/>
    <lineage>
        <taxon>Bacteria</taxon>
        <taxon>Bacillati</taxon>
        <taxon>Bacillota</taxon>
        <taxon>Bacilli</taxon>
        <taxon>Bacillales</taxon>
        <taxon>Paenibacillaceae</taxon>
        <taxon>Cohnella</taxon>
    </lineage>
</organism>
<dbReference type="SMART" id="SM00387">
    <property type="entry name" value="HATPase_c"/>
    <property type="match status" value="1"/>
</dbReference>
<evidence type="ECO:0000256" key="2">
    <source>
        <dbReference type="ARBA" id="ARBA00004651"/>
    </source>
</evidence>
<evidence type="ECO:0000259" key="13">
    <source>
        <dbReference type="PROSITE" id="PS50109"/>
    </source>
</evidence>
<dbReference type="EMBL" id="SSOB01000005">
    <property type="protein sequence ID" value="THF83243.1"/>
    <property type="molecule type" value="Genomic_DNA"/>
</dbReference>
<dbReference type="GO" id="GO:0000155">
    <property type="term" value="F:phosphorelay sensor kinase activity"/>
    <property type="evidence" value="ECO:0007669"/>
    <property type="project" value="InterPro"/>
</dbReference>
<dbReference type="PANTHER" id="PTHR34220">
    <property type="entry name" value="SENSOR HISTIDINE KINASE YPDA"/>
    <property type="match status" value="1"/>
</dbReference>
<evidence type="ECO:0000313" key="16">
    <source>
        <dbReference type="Proteomes" id="UP000310636"/>
    </source>
</evidence>
<name>A0A4S4C5W0_9BACL</name>
<evidence type="ECO:0000313" key="15">
    <source>
        <dbReference type="EMBL" id="THF83243.1"/>
    </source>
</evidence>
<protein>
    <recommendedName>
        <fullName evidence="3">histidine kinase</fullName>
        <ecNumber evidence="3">2.7.13.3</ecNumber>
    </recommendedName>
</protein>
<dbReference type="Gene3D" id="3.30.565.10">
    <property type="entry name" value="Histidine kinase-like ATPase, C-terminal domain"/>
    <property type="match status" value="1"/>
</dbReference>
<dbReference type="AlphaFoldDB" id="A0A4S4C5W0"/>
<keyword evidence="10" id="KW-0902">Two-component regulatory system</keyword>
<dbReference type="PROSITE" id="PS50109">
    <property type="entry name" value="HIS_KIN"/>
    <property type="match status" value="1"/>
</dbReference>
<dbReference type="Pfam" id="PF02518">
    <property type="entry name" value="HATPase_c"/>
    <property type="match status" value="1"/>
</dbReference>
<evidence type="ECO:0000256" key="12">
    <source>
        <dbReference type="SAM" id="Phobius"/>
    </source>
</evidence>
<keyword evidence="6" id="KW-0808">Transferase</keyword>
<dbReference type="GO" id="GO:0005886">
    <property type="term" value="C:plasma membrane"/>
    <property type="evidence" value="ECO:0007669"/>
    <property type="project" value="UniProtKB-SubCell"/>
</dbReference>
<dbReference type="SMART" id="SM00304">
    <property type="entry name" value="HAMP"/>
    <property type="match status" value="1"/>
</dbReference>
<evidence type="ECO:0000256" key="3">
    <source>
        <dbReference type="ARBA" id="ARBA00012438"/>
    </source>
</evidence>
<comment type="caution">
    <text evidence="15">The sequence shown here is derived from an EMBL/GenBank/DDBJ whole genome shotgun (WGS) entry which is preliminary data.</text>
</comment>
<evidence type="ECO:0000256" key="5">
    <source>
        <dbReference type="ARBA" id="ARBA00022553"/>
    </source>
</evidence>
<evidence type="ECO:0000256" key="9">
    <source>
        <dbReference type="ARBA" id="ARBA00022840"/>
    </source>
</evidence>
<evidence type="ECO:0000256" key="11">
    <source>
        <dbReference type="ARBA" id="ARBA00023136"/>
    </source>
</evidence>
<evidence type="ECO:0000256" key="8">
    <source>
        <dbReference type="ARBA" id="ARBA00022777"/>
    </source>
</evidence>
<feature type="transmembrane region" description="Helical" evidence="12">
    <location>
        <begin position="280"/>
        <end position="303"/>
    </location>
</feature>
<keyword evidence="12" id="KW-1133">Transmembrane helix</keyword>
<dbReference type="InterPro" id="IPR003594">
    <property type="entry name" value="HATPase_dom"/>
</dbReference>
<dbReference type="InterPro" id="IPR050640">
    <property type="entry name" value="Bact_2-comp_sensor_kinase"/>
</dbReference>
<dbReference type="InterPro" id="IPR004358">
    <property type="entry name" value="Sig_transdc_His_kin-like_C"/>
</dbReference>
<sequence>MLPYLKRTPIRTQLSMLLLFILAIVVIIIFTNYSKAAKVVEQKNSEYFTETILQMNQTIASNADVVKRLLQNISYNTSIVQKYLNETDPAAKFSAYTQLTSYISDMIGMKDGIFDIAILGNDGTPFNTSGEINNLLPFKDEIPEKRLYYFLGLKTIPINLKDRNFFVAGTRIYSTIDFNKQEEIGTLLIVLDADALLGSPEQAVYSSGSKVYLLDRKGNLFYSNDPMAALGSAYDEGASGGEEKDYFVQRGEIPDIDGEIIVKLPRSELLRGIEDIRKQAFMIVLIALLLLAVPYLLVVNNILQPLKKLMQLMNEIKLGKLGNLKKRIQLQGYAEIIVVANNFNQMLDEVDDLTHRLIDSRTKLYELELVKKQSELAYLQSQVNPHFLYNTLESIKGMAAEEGADDIFNMTKALARVFRYSIKGKDKVPLGEELLIVQSYIEIQKVRFRSRLEVEYRFPDELLRLKVPKMILQPIVENAIFHGIEPKVGVGLLRLEADLADNRLYLAIKDNGVGMDKHTLEALMNNDAPGTGIGLANVNNRIKLTYGEDYGLRLRSSPGEGTEAVVIMPVGGEIDV</sequence>
<keyword evidence="12" id="KW-0812">Transmembrane</keyword>
<comment type="subcellular location">
    <subcellularLocation>
        <location evidence="2">Cell membrane</location>
        <topology evidence="2">Multi-pass membrane protein</topology>
    </subcellularLocation>
</comment>
<dbReference type="RefSeq" id="WP_136368723.1">
    <property type="nucleotide sequence ID" value="NZ_SSOB01000005.1"/>
</dbReference>
<dbReference type="GO" id="GO:0005524">
    <property type="term" value="F:ATP binding"/>
    <property type="evidence" value="ECO:0007669"/>
    <property type="project" value="UniProtKB-KW"/>
</dbReference>
<feature type="domain" description="HAMP" evidence="14">
    <location>
        <begin position="300"/>
        <end position="355"/>
    </location>
</feature>
<dbReference type="EC" id="2.7.13.3" evidence="3"/>
<dbReference type="InterPro" id="IPR003660">
    <property type="entry name" value="HAMP_dom"/>
</dbReference>
<keyword evidence="11 12" id="KW-0472">Membrane</keyword>
<dbReference type="PANTHER" id="PTHR34220:SF7">
    <property type="entry name" value="SENSOR HISTIDINE KINASE YPDA"/>
    <property type="match status" value="1"/>
</dbReference>
<comment type="catalytic activity">
    <reaction evidence="1">
        <text>ATP + protein L-histidine = ADP + protein N-phospho-L-histidine.</text>
        <dbReference type="EC" id="2.7.13.3"/>
    </reaction>
</comment>
<dbReference type="Pfam" id="PF06580">
    <property type="entry name" value="His_kinase"/>
    <property type="match status" value="1"/>
</dbReference>
<evidence type="ECO:0000256" key="4">
    <source>
        <dbReference type="ARBA" id="ARBA00022475"/>
    </source>
</evidence>
<dbReference type="Gene3D" id="6.10.340.10">
    <property type="match status" value="1"/>
</dbReference>
<gene>
    <name evidence="15" type="ORF">E6C55_05145</name>
</gene>
<dbReference type="SUPFAM" id="SSF55874">
    <property type="entry name" value="ATPase domain of HSP90 chaperone/DNA topoisomerase II/histidine kinase"/>
    <property type="match status" value="1"/>
</dbReference>
<dbReference type="OrthoDB" id="9809348at2"/>
<keyword evidence="16" id="KW-1185">Reference proteome</keyword>
<evidence type="ECO:0000256" key="7">
    <source>
        <dbReference type="ARBA" id="ARBA00022741"/>
    </source>
</evidence>
<accession>A0A4S4C5W0</accession>
<evidence type="ECO:0000259" key="14">
    <source>
        <dbReference type="PROSITE" id="PS50885"/>
    </source>
</evidence>
<keyword evidence="7" id="KW-0547">Nucleotide-binding</keyword>
<dbReference type="CDD" id="cd06225">
    <property type="entry name" value="HAMP"/>
    <property type="match status" value="1"/>
</dbReference>
<keyword evidence="4" id="KW-1003">Cell membrane</keyword>
<keyword evidence="5" id="KW-0597">Phosphoprotein</keyword>
<evidence type="ECO:0000256" key="1">
    <source>
        <dbReference type="ARBA" id="ARBA00000085"/>
    </source>
</evidence>
<evidence type="ECO:0000256" key="6">
    <source>
        <dbReference type="ARBA" id="ARBA00022679"/>
    </source>
</evidence>
<evidence type="ECO:0000256" key="10">
    <source>
        <dbReference type="ARBA" id="ARBA00023012"/>
    </source>
</evidence>
<dbReference type="Pfam" id="PF00672">
    <property type="entry name" value="HAMP"/>
    <property type="match status" value="1"/>
</dbReference>
<dbReference type="PROSITE" id="PS50885">
    <property type="entry name" value="HAMP"/>
    <property type="match status" value="1"/>
</dbReference>